<dbReference type="CDD" id="cd17546">
    <property type="entry name" value="REC_hyHK_CKI1_RcsC-like"/>
    <property type="match status" value="1"/>
</dbReference>
<dbReference type="InterPro" id="IPR003594">
    <property type="entry name" value="HATPase_dom"/>
</dbReference>
<feature type="domain" description="Response regulatory" evidence="8">
    <location>
        <begin position="674"/>
        <end position="795"/>
    </location>
</feature>
<dbReference type="SUPFAM" id="SSF55874">
    <property type="entry name" value="ATPase domain of HSP90 chaperone/DNA topoisomerase II/histidine kinase"/>
    <property type="match status" value="1"/>
</dbReference>
<dbReference type="InterPro" id="IPR001789">
    <property type="entry name" value="Sig_transdc_resp-reg_receiver"/>
</dbReference>
<dbReference type="SMART" id="SM00448">
    <property type="entry name" value="REC"/>
    <property type="match status" value="1"/>
</dbReference>
<dbReference type="CDD" id="cd00082">
    <property type="entry name" value="HisKA"/>
    <property type="match status" value="1"/>
</dbReference>
<dbReference type="PANTHER" id="PTHR43047">
    <property type="entry name" value="TWO-COMPONENT HISTIDINE PROTEIN KINASE"/>
    <property type="match status" value="1"/>
</dbReference>
<dbReference type="EC" id="2.7.13.3" evidence="2"/>
<dbReference type="SMART" id="SM00388">
    <property type="entry name" value="HisKA"/>
    <property type="match status" value="1"/>
</dbReference>
<dbReference type="Gene3D" id="3.30.450.40">
    <property type="match status" value="1"/>
</dbReference>
<feature type="domain" description="Histidine kinase" evidence="7">
    <location>
        <begin position="333"/>
        <end position="543"/>
    </location>
</feature>
<accession>A0A6H0XJF8</accession>
<evidence type="ECO:0000256" key="1">
    <source>
        <dbReference type="ARBA" id="ARBA00000085"/>
    </source>
</evidence>
<dbReference type="InterPro" id="IPR005467">
    <property type="entry name" value="His_kinase_dom"/>
</dbReference>
<evidence type="ECO:0000256" key="2">
    <source>
        <dbReference type="ARBA" id="ARBA00012438"/>
    </source>
</evidence>
<evidence type="ECO:0000256" key="4">
    <source>
        <dbReference type="ARBA" id="ARBA00022679"/>
    </source>
</evidence>
<keyword evidence="3 6" id="KW-0597">Phosphoprotein</keyword>
<keyword evidence="5" id="KW-0418">Kinase</keyword>
<protein>
    <recommendedName>
        <fullName evidence="2">histidine kinase</fullName>
        <ecNumber evidence="2">2.7.13.3</ecNumber>
    </recommendedName>
</protein>
<dbReference type="SUPFAM" id="SSF55781">
    <property type="entry name" value="GAF domain-like"/>
    <property type="match status" value="1"/>
</dbReference>
<evidence type="ECO:0000313" key="9">
    <source>
        <dbReference type="EMBL" id="QIW94659.1"/>
    </source>
</evidence>
<dbReference type="Pfam" id="PF01590">
    <property type="entry name" value="GAF"/>
    <property type="match status" value="1"/>
</dbReference>
<dbReference type="SUPFAM" id="SSF52172">
    <property type="entry name" value="CheY-like"/>
    <property type="match status" value="1"/>
</dbReference>
<evidence type="ECO:0000256" key="6">
    <source>
        <dbReference type="PROSITE-ProRule" id="PRU00169"/>
    </source>
</evidence>
<dbReference type="InterPro" id="IPR004358">
    <property type="entry name" value="Sig_transdc_His_kin-like_C"/>
</dbReference>
<dbReference type="AlphaFoldDB" id="A0A6H0XJF8"/>
<proteinExistence type="predicted"/>
<evidence type="ECO:0000259" key="7">
    <source>
        <dbReference type="PROSITE" id="PS50109"/>
    </source>
</evidence>
<dbReference type="Pfam" id="PF00072">
    <property type="entry name" value="Response_reg"/>
    <property type="match status" value="1"/>
</dbReference>
<evidence type="ECO:0000256" key="5">
    <source>
        <dbReference type="ARBA" id="ARBA00022777"/>
    </source>
</evidence>
<name>A0A6H0XJF8_9PEZI</name>
<dbReference type="InterPro" id="IPR036097">
    <property type="entry name" value="HisK_dim/P_sf"/>
</dbReference>
<dbReference type="InterPro" id="IPR011006">
    <property type="entry name" value="CheY-like_superfamily"/>
</dbReference>
<organism evidence="9 10">
    <name type="scientific">Peltaster fructicola</name>
    <dbReference type="NCBI Taxonomy" id="286661"/>
    <lineage>
        <taxon>Eukaryota</taxon>
        <taxon>Fungi</taxon>
        <taxon>Dikarya</taxon>
        <taxon>Ascomycota</taxon>
        <taxon>Pezizomycotina</taxon>
        <taxon>Dothideomycetes</taxon>
        <taxon>Dothideomycetes incertae sedis</taxon>
        <taxon>Peltaster</taxon>
    </lineage>
</organism>
<reference evidence="9 10" key="1">
    <citation type="journal article" date="2016" name="Sci. Rep.">
        <title>Peltaster fructicola genome reveals evolution from an invasive phytopathogen to an ectophytic parasite.</title>
        <authorList>
            <person name="Xu C."/>
            <person name="Chen H."/>
            <person name="Gleason M.L."/>
            <person name="Xu J.R."/>
            <person name="Liu H."/>
            <person name="Zhang R."/>
            <person name="Sun G."/>
        </authorList>
    </citation>
    <scope>NUCLEOTIDE SEQUENCE [LARGE SCALE GENOMIC DNA]</scope>
    <source>
        <strain evidence="9 10">LNHT1506</strain>
    </source>
</reference>
<evidence type="ECO:0000313" key="10">
    <source>
        <dbReference type="Proteomes" id="UP000503462"/>
    </source>
</evidence>
<evidence type="ECO:0000256" key="3">
    <source>
        <dbReference type="ARBA" id="ARBA00022553"/>
    </source>
</evidence>
<dbReference type="PRINTS" id="PR00344">
    <property type="entry name" value="BCTRLSENSOR"/>
</dbReference>
<sequence>MFLPNSDLVIRLQSAELKTTGPIFDKLSSTPLSLYDPRHPPPVQKPADFRDDEYLHPTLTANERLRLTMMWYYTRDLFNDGALITRMQKKIDLLKSVLGWEFVICGVLDNDVYKRVVVSGLPIAILPRRECTCAHTVQLDDVLYLPDMLADWRFAASPHVAHGGLRSYAGTQLRCHVDDQTTIVLGSLCVASNSKEELQAAQIEILKEFADMLASDIVEGCQRRRAAQQRKNETLLDAAHTQSDIVDLLHKTYSDTKVEITEHRNSWEDTDTIEQLIKSQNHTKLPSSTDDVTQIFDDLDVQFVQSCARKIKSVLQEEELQIALQGRTQFMRGITHQLRTPLHGILGSVTLLLDESVSEGLQMIRDSGLELMSTINNMIKLNDCIEITAPAALAYADLNKLEQDVLGDTAWLPSAQSSGVLIFFDNQLADLGIGLNLSCIRDCLQLLLVNALQNTTRGSVNISIRTEDYSSIICDVKDTGCGISPQDQERIFRAYEKVDTHSSGAGLGLTLACKIAAALNGDVKLISSSEAGSHFCAEFRNPVFSCRLAKSIPLPAQRYSITGSASTIETFTNFLHAHGWQETKDANIVLVPYTSALETYESTLTMASNAPITISLVPTHLDTSTKAKYPRCMFFTGPFTTARMKEIVHATSDVVSKKNCAAKDPQDTASRVPQCLLVDDNSINLRVLSSFCDKRGFPYSTAMNGFEAFEEYTAATVPIDLILLDLQMPGRDGIEACKDIRAYEKDKALRPALVFIVTGQDSLLDRRNAAEAGADRFFVKPLALKSLEQAILEANFVRMNI</sequence>
<dbReference type="InterPro" id="IPR003018">
    <property type="entry name" value="GAF"/>
</dbReference>
<dbReference type="Pfam" id="PF02518">
    <property type="entry name" value="HATPase_c"/>
    <property type="match status" value="1"/>
</dbReference>
<dbReference type="EMBL" id="CP051139">
    <property type="protein sequence ID" value="QIW94659.1"/>
    <property type="molecule type" value="Genomic_DNA"/>
</dbReference>
<dbReference type="PROSITE" id="PS50110">
    <property type="entry name" value="RESPONSE_REGULATORY"/>
    <property type="match status" value="1"/>
</dbReference>
<dbReference type="Gene3D" id="3.30.565.10">
    <property type="entry name" value="Histidine kinase-like ATPase, C-terminal domain"/>
    <property type="match status" value="1"/>
</dbReference>
<dbReference type="InterPro" id="IPR029016">
    <property type="entry name" value="GAF-like_dom_sf"/>
</dbReference>
<dbReference type="SUPFAM" id="SSF47384">
    <property type="entry name" value="Homodimeric domain of signal transducing histidine kinase"/>
    <property type="match status" value="1"/>
</dbReference>
<dbReference type="Pfam" id="PF00512">
    <property type="entry name" value="HisKA"/>
    <property type="match status" value="1"/>
</dbReference>
<dbReference type="SMART" id="SM00387">
    <property type="entry name" value="HATPase_c"/>
    <property type="match status" value="1"/>
</dbReference>
<comment type="catalytic activity">
    <reaction evidence="1">
        <text>ATP + protein L-histidine = ADP + protein N-phospho-L-histidine.</text>
        <dbReference type="EC" id="2.7.13.3"/>
    </reaction>
</comment>
<dbReference type="GO" id="GO:0000155">
    <property type="term" value="F:phosphorelay sensor kinase activity"/>
    <property type="evidence" value="ECO:0007669"/>
    <property type="project" value="InterPro"/>
</dbReference>
<keyword evidence="4" id="KW-0808">Transferase</keyword>
<dbReference type="PROSITE" id="PS50109">
    <property type="entry name" value="HIS_KIN"/>
    <property type="match status" value="1"/>
</dbReference>
<dbReference type="InterPro" id="IPR036890">
    <property type="entry name" value="HATPase_C_sf"/>
</dbReference>
<evidence type="ECO:0000259" key="8">
    <source>
        <dbReference type="PROSITE" id="PS50110"/>
    </source>
</evidence>
<gene>
    <name evidence="9" type="ORF">AMS68_000177</name>
</gene>
<dbReference type="InterPro" id="IPR003661">
    <property type="entry name" value="HisK_dim/P_dom"/>
</dbReference>
<dbReference type="Proteomes" id="UP000503462">
    <property type="component" value="Chromosome 1"/>
</dbReference>
<dbReference type="OrthoDB" id="21225at2759"/>
<dbReference type="Gene3D" id="3.40.50.2300">
    <property type="match status" value="1"/>
</dbReference>
<keyword evidence="10" id="KW-1185">Reference proteome</keyword>
<feature type="modified residue" description="4-aspartylphosphate" evidence="6">
    <location>
        <position position="725"/>
    </location>
</feature>
<dbReference type="Gene3D" id="1.10.287.130">
    <property type="match status" value="1"/>
</dbReference>